<dbReference type="InterPro" id="IPR000477">
    <property type="entry name" value="RT_dom"/>
</dbReference>
<accession>A0A6L2PRC2</accession>
<name>A0A6L2PRC2_COPFO</name>
<gene>
    <name evidence="2" type="ORF">Cfor_05576</name>
</gene>
<dbReference type="AlphaFoldDB" id="A0A6L2PRC2"/>
<sequence>MLQNTEAGVRIRRRQINNPQYADDTTLLAENKDHTVKLIKRVKTSSEKAGFKLNLKKTRVLSTGEQVNLLVDGQEISAVTSYKILGVLITNTGYSKHKIKRKIRLGRAAMAKLSKIMKDRELRPT</sequence>
<evidence type="ECO:0000313" key="2">
    <source>
        <dbReference type="EMBL" id="GFG34120.1"/>
    </source>
</evidence>
<dbReference type="SUPFAM" id="SSF56672">
    <property type="entry name" value="DNA/RNA polymerases"/>
    <property type="match status" value="1"/>
</dbReference>
<dbReference type="InterPro" id="IPR043502">
    <property type="entry name" value="DNA/RNA_pol_sf"/>
</dbReference>
<comment type="caution">
    <text evidence="2">The sequence shown here is derived from an EMBL/GenBank/DDBJ whole genome shotgun (WGS) entry which is preliminary data.</text>
</comment>
<protein>
    <recommendedName>
        <fullName evidence="1">Reverse transcriptase domain-containing protein</fullName>
    </recommendedName>
</protein>
<feature type="domain" description="Reverse transcriptase" evidence="1">
    <location>
        <begin position="1"/>
        <end position="89"/>
    </location>
</feature>
<proteinExistence type="predicted"/>
<dbReference type="PANTHER" id="PTHR47027:SF8">
    <property type="entry name" value="RIBONUCLEASE H"/>
    <property type="match status" value="1"/>
</dbReference>
<dbReference type="Pfam" id="PF00078">
    <property type="entry name" value="RVT_1"/>
    <property type="match status" value="1"/>
</dbReference>
<dbReference type="PROSITE" id="PS50878">
    <property type="entry name" value="RT_POL"/>
    <property type="match status" value="1"/>
</dbReference>
<dbReference type="GO" id="GO:0071897">
    <property type="term" value="P:DNA biosynthetic process"/>
    <property type="evidence" value="ECO:0007669"/>
    <property type="project" value="UniProtKB-ARBA"/>
</dbReference>
<reference evidence="3" key="1">
    <citation type="submission" date="2020-01" db="EMBL/GenBank/DDBJ databases">
        <title>Draft genome sequence of the Termite Coptotermes fromosanus.</title>
        <authorList>
            <person name="Itakura S."/>
            <person name="Yosikawa Y."/>
            <person name="Umezawa K."/>
        </authorList>
    </citation>
    <scope>NUCLEOTIDE SEQUENCE [LARGE SCALE GENOMIC DNA]</scope>
</reference>
<evidence type="ECO:0000313" key="3">
    <source>
        <dbReference type="Proteomes" id="UP000502823"/>
    </source>
</evidence>
<dbReference type="InParanoid" id="A0A6L2PRC2"/>
<organism evidence="2 3">
    <name type="scientific">Coptotermes formosanus</name>
    <name type="common">Formosan subterranean termite</name>
    <dbReference type="NCBI Taxonomy" id="36987"/>
    <lineage>
        <taxon>Eukaryota</taxon>
        <taxon>Metazoa</taxon>
        <taxon>Ecdysozoa</taxon>
        <taxon>Arthropoda</taxon>
        <taxon>Hexapoda</taxon>
        <taxon>Insecta</taxon>
        <taxon>Pterygota</taxon>
        <taxon>Neoptera</taxon>
        <taxon>Polyneoptera</taxon>
        <taxon>Dictyoptera</taxon>
        <taxon>Blattodea</taxon>
        <taxon>Blattoidea</taxon>
        <taxon>Termitoidae</taxon>
        <taxon>Rhinotermitidae</taxon>
        <taxon>Coptotermes</taxon>
    </lineage>
</organism>
<dbReference type="EMBL" id="BLKM01000468">
    <property type="protein sequence ID" value="GFG34120.1"/>
    <property type="molecule type" value="Genomic_DNA"/>
</dbReference>
<dbReference type="PANTHER" id="PTHR47027">
    <property type="entry name" value="REVERSE TRANSCRIPTASE DOMAIN-CONTAINING PROTEIN"/>
    <property type="match status" value="1"/>
</dbReference>
<dbReference type="OrthoDB" id="410104at2759"/>
<evidence type="ECO:0000259" key="1">
    <source>
        <dbReference type="PROSITE" id="PS50878"/>
    </source>
</evidence>
<dbReference type="Proteomes" id="UP000502823">
    <property type="component" value="Unassembled WGS sequence"/>
</dbReference>
<keyword evidence="3" id="KW-1185">Reference proteome</keyword>